<dbReference type="GO" id="GO:0008782">
    <property type="term" value="F:adenosylhomocysteine nucleosidase activity"/>
    <property type="evidence" value="ECO:0007669"/>
    <property type="project" value="TreeGrafter"/>
</dbReference>
<protein>
    <recommendedName>
        <fullName evidence="1">Nucleoside phosphorylase domain-containing protein</fullName>
    </recommendedName>
</protein>
<dbReference type="PANTHER" id="PTHR46832:SF1">
    <property type="entry name" value="5'-METHYLTHIOADENOSINE_S-ADENOSYLHOMOCYSTEINE NUCLEOSIDASE"/>
    <property type="match status" value="1"/>
</dbReference>
<name>A0A6N8DNF3_RHOAC</name>
<dbReference type="GO" id="GO:0009116">
    <property type="term" value="P:nucleoside metabolic process"/>
    <property type="evidence" value="ECO:0007669"/>
    <property type="project" value="InterPro"/>
</dbReference>
<dbReference type="Pfam" id="PF01048">
    <property type="entry name" value="PNP_UDP_1"/>
    <property type="match status" value="1"/>
</dbReference>
<dbReference type="InterPro" id="IPR000845">
    <property type="entry name" value="Nucleoside_phosphorylase_d"/>
</dbReference>
<dbReference type="InterPro" id="IPR035994">
    <property type="entry name" value="Nucleoside_phosphorylase_sf"/>
</dbReference>
<reference evidence="2 3" key="1">
    <citation type="submission" date="2019-11" db="EMBL/GenBank/DDBJ databases">
        <title>Whole-genome sequence of a Rhodoblastus acidophilus DSM 142.</title>
        <authorList>
            <person name="Kyndt J.A."/>
            <person name="Meyer T.E."/>
        </authorList>
    </citation>
    <scope>NUCLEOTIDE SEQUENCE [LARGE SCALE GENOMIC DNA]</scope>
    <source>
        <strain evidence="2 3">DSM 142</strain>
    </source>
</reference>
<evidence type="ECO:0000259" key="1">
    <source>
        <dbReference type="Pfam" id="PF01048"/>
    </source>
</evidence>
<dbReference type="Gene3D" id="3.40.50.1580">
    <property type="entry name" value="Nucleoside phosphorylase domain"/>
    <property type="match status" value="1"/>
</dbReference>
<dbReference type="InterPro" id="IPR017831">
    <property type="entry name" value="Hopanoid-assoc_phosphoryl_HpnG"/>
</dbReference>
<gene>
    <name evidence="2" type="ORF">GJ654_13170</name>
</gene>
<proteinExistence type="predicted"/>
<dbReference type="EMBL" id="WNKS01000012">
    <property type="protein sequence ID" value="MTV31937.1"/>
    <property type="molecule type" value="Genomic_DNA"/>
</dbReference>
<dbReference type="CDD" id="cd17768">
    <property type="entry name" value="adenosylhopane_nucleosidase_HpnG-like"/>
    <property type="match status" value="1"/>
</dbReference>
<dbReference type="GO" id="GO:0008930">
    <property type="term" value="F:methylthioadenosine nucleosidase activity"/>
    <property type="evidence" value="ECO:0007669"/>
    <property type="project" value="TreeGrafter"/>
</dbReference>
<organism evidence="2 3">
    <name type="scientific">Rhodoblastus acidophilus</name>
    <name type="common">Rhodopseudomonas acidophila</name>
    <dbReference type="NCBI Taxonomy" id="1074"/>
    <lineage>
        <taxon>Bacteria</taxon>
        <taxon>Pseudomonadati</taxon>
        <taxon>Pseudomonadota</taxon>
        <taxon>Alphaproteobacteria</taxon>
        <taxon>Hyphomicrobiales</taxon>
        <taxon>Rhodoblastaceae</taxon>
        <taxon>Rhodoblastus</taxon>
    </lineage>
</organism>
<comment type="caution">
    <text evidence="2">The sequence shown here is derived from an EMBL/GenBank/DDBJ whole genome shotgun (WGS) entry which is preliminary data.</text>
</comment>
<feature type="domain" description="Nucleoside phosphorylase" evidence="1">
    <location>
        <begin position="71"/>
        <end position="196"/>
    </location>
</feature>
<dbReference type="GO" id="GO:0019284">
    <property type="term" value="P:L-methionine salvage from S-adenosylmethionine"/>
    <property type="evidence" value="ECO:0007669"/>
    <property type="project" value="TreeGrafter"/>
</dbReference>
<dbReference type="SUPFAM" id="SSF53167">
    <property type="entry name" value="Purine and uridine phosphorylases"/>
    <property type="match status" value="1"/>
</dbReference>
<dbReference type="Proteomes" id="UP000439113">
    <property type="component" value="Unassembled WGS sequence"/>
</dbReference>
<evidence type="ECO:0000313" key="3">
    <source>
        <dbReference type="Proteomes" id="UP000439113"/>
    </source>
</evidence>
<dbReference type="PANTHER" id="PTHR46832">
    <property type="entry name" value="5'-METHYLTHIOADENOSINE/S-ADENOSYLHOMOCYSTEINE NUCLEOSIDASE"/>
    <property type="match status" value="1"/>
</dbReference>
<accession>A0A6N8DNF3</accession>
<dbReference type="OrthoDB" id="7357315at2"/>
<sequence length="294" mass="31150">MGIAPPRKAPGLRLDVQIRVNICLRLDRITLFCERFGGTESLVPPRIALVVGLKQEARAAATPLTVVGGGCAKRTYQLLDRAGPIDAVMSFGIAGGIAPGQKPGDVILADKVIAGEIFSADPRWLAALSRKIPDTRVGALVGVDEMIGCRHHKARLHKETGGLAVDMESHGAARYAQERGIPFIALRAVADPHHRALPGSALVGMNPDGSTNVPAVLRALARRPGDLPGLILTAREAGAAMRALVRCRRLLGEFFGFDHGVQPHLHLSGKNEARRPLFAEGNFGLPGALGLDAE</sequence>
<dbReference type="NCBIfam" id="TIGR03468">
    <property type="entry name" value="HpnG"/>
    <property type="match status" value="1"/>
</dbReference>
<dbReference type="AlphaFoldDB" id="A0A6N8DNF3"/>
<dbReference type="GO" id="GO:0005829">
    <property type="term" value="C:cytosol"/>
    <property type="evidence" value="ECO:0007669"/>
    <property type="project" value="TreeGrafter"/>
</dbReference>
<evidence type="ECO:0000313" key="2">
    <source>
        <dbReference type="EMBL" id="MTV31937.1"/>
    </source>
</evidence>